<dbReference type="Proteomes" id="UP001169242">
    <property type="component" value="Unassembled WGS sequence"/>
</dbReference>
<dbReference type="EMBL" id="JAQIFT010000029">
    <property type="protein sequence ID" value="MDA3731194.1"/>
    <property type="molecule type" value="Genomic_DNA"/>
</dbReference>
<keyword evidence="3" id="KW-1185">Reference proteome</keyword>
<proteinExistence type="predicted"/>
<dbReference type="InterPro" id="IPR057123">
    <property type="entry name" value="STAND_NTPase4_dom"/>
</dbReference>
<dbReference type="InterPro" id="IPR027417">
    <property type="entry name" value="P-loop_NTPase"/>
</dbReference>
<dbReference type="SUPFAM" id="SSF52540">
    <property type="entry name" value="P-loop containing nucleoside triphosphate hydrolases"/>
    <property type="match status" value="1"/>
</dbReference>
<dbReference type="Gene3D" id="3.40.50.300">
    <property type="entry name" value="P-loop containing nucleotide triphosphate hydrolases"/>
    <property type="match status" value="1"/>
</dbReference>
<feature type="domain" description="STAND NTPase 4 small alpha/beta" evidence="1">
    <location>
        <begin position="309"/>
        <end position="363"/>
    </location>
</feature>
<reference evidence="2" key="1">
    <citation type="journal article" date="2023" name="Int. J. Syst. Evol. Microbiol.">
        <title>&lt;i&gt;Holtiella tumoricola&lt;/i&gt; gen. nov. sp. nov., isolated from a human clinical sample.</title>
        <authorList>
            <person name="Allen-Vercoe E."/>
            <person name="Daigneault M.C."/>
            <person name="Vancuren S.J."/>
            <person name="Cochrane K."/>
            <person name="O'Neal L.L."/>
            <person name="Sankaranarayanan K."/>
            <person name="Lawson P.A."/>
        </authorList>
    </citation>
    <scope>NUCLEOTIDE SEQUENCE</scope>
    <source>
        <strain evidence="2">CC70A</strain>
    </source>
</reference>
<name>A0AA42J0D9_9FIRM</name>
<dbReference type="RefSeq" id="WP_271011616.1">
    <property type="nucleotide sequence ID" value="NZ_JAQIFT010000029.1"/>
</dbReference>
<accession>A0AA42J0D9</accession>
<sequence length="699" mass="82042">MTSQFNEELIENKYDSTLQKTMKDIFIQPKIFNYAEGEKDESVINDIRVELKSIIDGQSNYAFIGRENIGKTTLLRYIFCEYQSTNSIPFIIDYHEIKKTSTDLIYKVIRGQGMAQLGEDISELIIEGKIVLLIDNVDIYEEKYFRNIINFIEKYPNNKVIITSTETEESKIYAFERGLEKEKILEEFQVNYLHCFGMEELKIMVNRWVTAGKLKNEFNILKSMKKLLFNNKLPRTPLVYSLFIGILESDMNILDMGTINMYLLLDKFSDVYLGKYSIWDNRTEYMNYNTKDYMLQVLANYFISHNKKSVDTKEYIEFIEQFNEDRDVEYDALRLLDELKKSKLISYKKSQIEFTFDCFLYYFYVKYIGRNGEGDKLLEKIPYQAYNEIITLYASQVMDAEDVVIECMAYLMDEVDISLEPVLSDINQIYASLKVIGNLTLEDKKKDNKEIESEVNSIKKTERMIENTYDELPRQNMSDRKNGLFGATLLLSEVLKESEMIKKGCKREAIQYCIEAYCIIFKKLCERLDEYIAEKKEKDSSVDEKTMKYELVIMLTFIVQGMAIEYLAGHNLNVAIDRLYEEINYEFGKFILISLKLELEGRGFKELTEEFINQCDNQILLQCLLINLQGTFVEKSMTPQAEIIRLGLIKKLIEKLYSPTSVGRDHVYTKVHTIDTHMQNLTNRRKIYQKTLKAGNTLK</sequence>
<dbReference type="Pfam" id="PF24406">
    <property type="entry name" value="nSTAND_NTPase4"/>
    <property type="match status" value="1"/>
</dbReference>
<evidence type="ECO:0000313" key="2">
    <source>
        <dbReference type="EMBL" id="MDA3731194.1"/>
    </source>
</evidence>
<evidence type="ECO:0000313" key="3">
    <source>
        <dbReference type="Proteomes" id="UP001169242"/>
    </source>
</evidence>
<evidence type="ECO:0000259" key="1">
    <source>
        <dbReference type="Pfam" id="PF24406"/>
    </source>
</evidence>
<gene>
    <name evidence="2" type="ORF">PBV87_06800</name>
</gene>
<comment type="caution">
    <text evidence="2">The sequence shown here is derived from an EMBL/GenBank/DDBJ whole genome shotgun (WGS) entry which is preliminary data.</text>
</comment>
<organism evidence="2 3">
    <name type="scientific">Holtiella tumoricola</name>
    <dbReference type="NCBI Taxonomy" id="3018743"/>
    <lineage>
        <taxon>Bacteria</taxon>
        <taxon>Bacillati</taxon>
        <taxon>Bacillota</taxon>
        <taxon>Clostridia</taxon>
        <taxon>Lachnospirales</taxon>
        <taxon>Cellulosilyticaceae</taxon>
        <taxon>Holtiella</taxon>
    </lineage>
</organism>
<dbReference type="AlphaFoldDB" id="A0AA42J0D9"/>
<protein>
    <recommendedName>
        <fullName evidence="1">STAND NTPase 4 small alpha/beta domain-containing protein</fullName>
    </recommendedName>
</protein>